<dbReference type="InterPro" id="IPR029044">
    <property type="entry name" value="Nucleotide-diphossugar_trans"/>
</dbReference>
<feature type="non-terminal residue" evidence="1">
    <location>
        <position position="182"/>
    </location>
</feature>
<sequence>MAQTILAVIPARWGSQGIYQKNIRDVGGKPLIFYQTQVALDSKLIDEVVVATDSEEIAYVVNMLFGDKVEIVWRPANISGAVSKTEDTLSYVLDQKSADIIVTLQPTSPLNKVEYVDDCIQKVLDGCDSACCVVLDYGFFMDDKELLERPMRQDRKPRVRETGNCWVTKTDILKETNNRLGG</sequence>
<dbReference type="EMBL" id="LAZR01035636">
    <property type="protein sequence ID" value="KKL26989.1"/>
    <property type="molecule type" value="Genomic_DNA"/>
</dbReference>
<accession>A0A0F9BYM5</accession>
<dbReference type="AlphaFoldDB" id="A0A0F9BYM5"/>
<dbReference type="InterPro" id="IPR003329">
    <property type="entry name" value="Cytidylyl_trans"/>
</dbReference>
<comment type="caution">
    <text evidence="1">The sequence shown here is derived from an EMBL/GenBank/DDBJ whole genome shotgun (WGS) entry which is preliminary data.</text>
</comment>
<dbReference type="PANTHER" id="PTHR21485">
    <property type="entry name" value="HAD SUPERFAMILY MEMBERS CMAS AND KDSC"/>
    <property type="match status" value="1"/>
</dbReference>
<organism evidence="1">
    <name type="scientific">marine sediment metagenome</name>
    <dbReference type="NCBI Taxonomy" id="412755"/>
    <lineage>
        <taxon>unclassified sequences</taxon>
        <taxon>metagenomes</taxon>
        <taxon>ecological metagenomes</taxon>
    </lineage>
</organism>
<proteinExistence type="predicted"/>
<dbReference type="Pfam" id="PF02348">
    <property type="entry name" value="CTP_transf_3"/>
    <property type="match status" value="1"/>
</dbReference>
<evidence type="ECO:0008006" key="2">
    <source>
        <dbReference type="Google" id="ProtNLM"/>
    </source>
</evidence>
<gene>
    <name evidence="1" type="ORF">LCGC14_2389750</name>
</gene>
<dbReference type="Gene3D" id="3.90.550.10">
    <property type="entry name" value="Spore Coat Polysaccharide Biosynthesis Protein SpsA, Chain A"/>
    <property type="match status" value="1"/>
</dbReference>
<protein>
    <recommendedName>
        <fullName evidence="2">Acylneuraminate cytidylyltransferase family protein</fullName>
    </recommendedName>
</protein>
<dbReference type="PANTHER" id="PTHR21485:SF3">
    <property type="entry name" value="N-ACYLNEURAMINATE CYTIDYLYLTRANSFERASE"/>
    <property type="match status" value="1"/>
</dbReference>
<name>A0A0F9BYM5_9ZZZZ</name>
<dbReference type="SUPFAM" id="SSF53448">
    <property type="entry name" value="Nucleotide-diphospho-sugar transferases"/>
    <property type="match status" value="1"/>
</dbReference>
<dbReference type="InterPro" id="IPR050793">
    <property type="entry name" value="CMP-NeuNAc_synthase"/>
</dbReference>
<reference evidence="1" key="1">
    <citation type="journal article" date="2015" name="Nature">
        <title>Complex archaea that bridge the gap between prokaryotes and eukaryotes.</title>
        <authorList>
            <person name="Spang A."/>
            <person name="Saw J.H."/>
            <person name="Jorgensen S.L."/>
            <person name="Zaremba-Niedzwiedzka K."/>
            <person name="Martijn J."/>
            <person name="Lind A.E."/>
            <person name="van Eijk R."/>
            <person name="Schleper C."/>
            <person name="Guy L."/>
            <person name="Ettema T.J."/>
        </authorList>
    </citation>
    <scope>NUCLEOTIDE SEQUENCE</scope>
</reference>
<dbReference type="GO" id="GO:0008781">
    <property type="term" value="F:N-acylneuraminate cytidylyltransferase activity"/>
    <property type="evidence" value="ECO:0007669"/>
    <property type="project" value="TreeGrafter"/>
</dbReference>
<evidence type="ECO:0000313" key="1">
    <source>
        <dbReference type="EMBL" id="KKL26989.1"/>
    </source>
</evidence>